<comment type="caution">
    <text evidence="3">The sequence shown here is derived from an EMBL/GenBank/DDBJ whole genome shotgun (WGS) entry which is preliminary data.</text>
</comment>
<dbReference type="AlphaFoldDB" id="A0A7J7VN72"/>
<accession>A0A7J7VN72</accession>
<keyword evidence="4" id="KW-1185">Reference proteome</keyword>
<name>A0A7J7VN72_PIPKU</name>
<keyword evidence="2" id="KW-1133">Transmembrane helix</keyword>
<feature type="region of interest" description="Disordered" evidence="1">
    <location>
        <begin position="149"/>
        <end position="170"/>
    </location>
</feature>
<protein>
    <submittedName>
        <fullName evidence="3">Uncharacterized protein</fullName>
    </submittedName>
</protein>
<proteinExistence type="predicted"/>
<dbReference type="EMBL" id="JACAGB010000014">
    <property type="protein sequence ID" value="KAF6326406.1"/>
    <property type="molecule type" value="Genomic_DNA"/>
</dbReference>
<dbReference type="Proteomes" id="UP000558488">
    <property type="component" value="Unassembled WGS sequence"/>
</dbReference>
<sequence>MILMLQPYSELINPPPYHPTLNMKGKFPMFPFFTHLLIPLSLFSPILFIFKKYVSIDSRERKRGRDRNINDERGSSIGCLLHTPLLRIKPTTCACAPIGNQTMTSWCIGPCSTTEHHWPGFLWYSLQPYSFQVKMSKWEHEELQVMERRKDNLRPPNTSPGPRQELPHPELGWEAFRKPIRTPIGNVATTDNIDIHLMLRLTAHVTFTAFCSI</sequence>
<evidence type="ECO:0000256" key="2">
    <source>
        <dbReference type="SAM" id="Phobius"/>
    </source>
</evidence>
<keyword evidence="2" id="KW-0812">Transmembrane</keyword>
<keyword evidence="2" id="KW-0472">Membrane</keyword>
<evidence type="ECO:0000313" key="3">
    <source>
        <dbReference type="EMBL" id="KAF6326406.1"/>
    </source>
</evidence>
<organism evidence="3 4">
    <name type="scientific">Pipistrellus kuhlii</name>
    <name type="common">Kuhl's pipistrelle</name>
    <dbReference type="NCBI Taxonomy" id="59472"/>
    <lineage>
        <taxon>Eukaryota</taxon>
        <taxon>Metazoa</taxon>
        <taxon>Chordata</taxon>
        <taxon>Craniata</taxon>
        <taxon>Vertebrata</taxon>
        <taxon>Euteleostomi</taxon>
        <taxon>Mammalia</taxon>
        <taxon>Eutheria</taxon>
        <taxon>Laurasiatheria</taxon>
        <taxon>Chiroptera</taxon>
        <taxon>Yangochiroptera</taxon>
        <taxon>Vespertilionidae</taxon>
        <taxon>Pipistrellus</taxon>
    </lineage>
</organism>
<evidence type="ECO:0000256" key="1">
    <source>
        <dbReference type="SAM" id="MobiDB-lite"/>
    </source>
</evidence>
<gene>
    <name evidence="3" type="ORF">mPipKuh1_008401</name>
</gene>
<feature type="transmembrane region" description="Helical" evidence="2">
    <location>
        <begin position="29"/>
        <end position="50"/>
    </location>
</feature>
<evidence type="ECO:0000313" key="4">
    <source>
        <dbReference type="Proteomes" id="UP000558488"/>
    </source>
</evidence>
<reference evidence="3 4" key="1">
    <citation type="journal article" date="2020" name="Nature">
        <title>Six reference-quality genomes reveal evolution of bat adaptations.</title>
        <authorList>
            <person name="Jebb D."/>
            <person name="Huang Z."/>
            <person name="Pippel M."/>
            <person name="Hughes G.M."/>
            <person name="Lavrichenko K."/>
            <person name="Devanna P."/>
            <person name="Winkler S."/>
            <person name="Jermiin L.S."/>
            <person name="Skirmuntt E.C."/>
            <person name="Katzourakis A."/>
            <person name="Burkitt-Gray L."/>
            <person name="Ray D.A."/>
            <person name="Sullivan K.A.M."/>
            <person name="Roscito J.G."/>
            <person name="Kirilenko B.M."/>
            <person name="Davalos L.M."/>
            <person name="Corthals A.P."/>
            <person name="Power M.L."/>
            <person name="Jones G."/>
            <person name="Ransome R.D."/>
            <person name="Dechmann D.K.N."/>
            <person name="Locatelli A.G."/>
            <person name="Puechmaille S.J."/>
            <person name="Fedrigo O."/>
            <person name="Jarvis E.D."/>
            <person name="Hiller M."/>
            <person name="Vernes S.C."/>
            <person name="Myers E.W."/>
            <person name="Teeling E.C."/>
        </authorList>
    </citation>
    <scope>NUCLEOTIDE SEQUENCE [LARGE SCALE GENOMIC DNA]</scope>
    <source>
        <strain evidence="3">MPipKuh1</strain>
        <tissue evidence="3">Flight muscle</tissue>
    </source>
</reference>